<dbReference type="EMBL" id="JAQQWI010000010">
    <property type="protein sequence ID" value="KAK8018179.1"/>
    <property type="molecule type" value="Genomic_DNA"/>
</dbReference>
<organism evidence="2 3">
    <name type="scientific">Apiospora marii</name>
    <dbReference type="NCBI Taxonomy" id="335849"/>
    <lineage>
        <taxon>Eukaryota</taxon>
        <taxon>Fungi</taxon>
        <taxon>Dikarya</taxon>
        <taxon>Ascomycota</taxon>
        <taxon>Pezizomycotina</taxon>
        <taxon>Sordariomycetes</taxon>
        <taxon>Xylariomycetidae</taxon>
        <taxon>Amphisphaeriales</taxon>
        <taxon>Apiosporaceae</taxon>
        <taxon>Apiospora</taxon>
    </lineage>
</organism>
<keyword evidence="3" id="KW-1185">Reference proteome</keyword>
<comment type="caution">
    <text evidence="2">The sequence shown here is derived from an EMBL/GenBank/DDBJ whole genome shotgun (WGS) entry which is preliminary data.</text>
</comment>
<name>A0ABR1RT87_9PEZI</name>
<proteinExistence type="predicted"/>
<evidence type="ECO:0000256" key="1">
    <source>
        <dbReference type="SAM" id="MobiDB-lite"/>
    </source>
</evidence>
<sequence>MQDHASRCLSDQTSKAISGILDRANNRNAHECTKDELSIPPGGPSPMSTYKNSIATEDGPAEPGLSQSLYPLRSDQGVPPIIDGGIDSRRGGVGTSDMMNTGWDQIWTDFFDAVPELDMSQ</sequence>
<feature type="region of interest" description="Disordered" evidence="1">
    <location>
        <begin position="25"/>
        <end position="97"/>
    </location>
</feature>
<dbReference type="Proteomes" id="UP001396898">
    <property type="component" value="Unassembled WGS sequence"/>
</dbReference>
<accession>A0ABR1RT87</accession>
<feature type="compositionally biased region" description="Basic and acidic residues" evidence="1">
    <location>
        <begin position="25"/>
        <end position="37"/>
    </location>
</feature>
<gene>
    <name evidence="2" type="ORF">PG991_007369</name>
</gene>
<evidence type="ECO:0000313" key="2">
    <source>
        <dbReference type="EMBL" id="KAK8018179.1"/>
    </source>
</evidence>
<reference evidence="2 3" key="1">
    <citation type="submission" date="2023-01" db="EMBL/GenBank/DDBJ databases">
        <title>Analysis of 21 Apiospora genomes using comparative genomics revels a genus with tremendous synthesis potential of carbohydrate active enzymes and secondary metabolites.</title>
        <authorList>
            <person name="Sorensen T."/>
        </authorList>
    </citation>
    <scope>NUCLEOTIDE SEQUENCE [LARGE SCALE GENOMIC DNA]</scope>
    <source>
        <strain evidence="2 3">CBS 20057</strain>
    </source>
</reference>
<feature type="compositionally biased region" description="Polar residues" evidence="1">
    <location>
        <begin position="46"/>
        <end position="55"/>
    </location>
</feature>
<protein>
    <submittedName>
        <fullName evidence="2">Uncharacterized protein</fullName>
    </submittedName>
</protein>
<evidence type="ECO:0000313" key="3">
    <source>
        <dbReference type="Proteomes" id="UP001396898"/>
    </source>
</evidence>